<dbReference type="PANTHER" id="PTHR35697">
    <property type="entry name" value="OS08G0108300 PROTEIN"/>
    <property type="match status" value="1"/>
</dbReference>
<evidence type="ECO:0000313" key="2">
    <source>
        <dbReference type="EMBL" id="CAA2628477.1"/>
    </source>
</evidence>
<dbReference type="PANTHER" id="PTHR35697:SF1">
    <property type="entry name" value="PROTEIN TRACHEARY ELEMENT DIFFERENTIATION-RELATED 7"/>
    <property type="match status" value="1"/>
</dbReference>
<dbReference type="EMBL" id="CACRZD030000011">
    <property type="protein sequence ID" value="CAA6667725.1"/>
    <property type="molecule type" value="Genomic_DNA"/>
</dbReference>
<dbReference type="EMBL" id="LR743598">
    <property type="protein sequence ID" value="CAA2628477.1"/>
    <property type="molecule type" value="Genomic_DNA"/>
</dbReference>
<accession>A0A7I8JDB9</accession>
<evidence type="ECO:0000313" key="3">
    <source>
        <dbReference type="Proteomes" id="UP001189122"/>
    </source>
</evidence>
<evidence type="ECO:0000256" key="1">
    <source>
        <dbReference type="SAM" id="MobiDB-lite"/>
    </source>
</evidence>
<feature type="region of interest" description="Disordered" evidence="1">
    <location>
        <begin position="84"/>
        <end position="115"/>
    </location>
</feature>
<protein>
    <submittedName>
        <fullName evidence="2">Uncharacterized protein</fullName>
    </submittedName>
</protein>
<sequence length="182" mass="19760">MAAALCCLAKKKKMKKKVVVVAETDVVHVEDHVRVHENIFPGPHGEHIVVVSVDEDLRVNEEIKRAELSVEASTHAQAAVTEALRGTMGQPPPRPRATALTSSMTRRARPSPTPLTPTAVILVENKDINPRDAALKSCMAHLIHCDPFRINFQLHACSPSLSLSLSSSGWAFHQVGPAKKAC</sequence>
<reference evidence="2 3" key="1">
    <citation type="submission" date="2019-12" db="EMBL/GenBank/DDBJ databases">
        <authorList>
            <person name="Scholz U."/>
            <person name="Mascher M."/>
            <person name="Fiebig A."/>
        </authorList>
    </citation>
    <scope>NUCLEOTIDE SEQUENCE</scope>
</reference>
<dbReference type="GO" id="GO:0009834">
    <property type="term" value="P:plant-type secondary cell wall biogenesis"/>
    <property type="evidence" value="ECO:0007669"/>
    <property type="project" value="InterPro"/>
</dbReference>
<proteinExistence type="predicted"/>
<gene>
    <name evidence="2" type="ORF">SI7747_11014119</name>
</gene>
<dbReference type="AlphaFoldDB" id="A0A7I8JDB9"/>
<keyword evidence="3" id="KW-1185">Reference proteome</keyword>
<dbReference type="Proteomes" id="UP001189122">
    <property type="component" value="Unassembled WGS sequence"/>
</dbReference>
<name>A0A7I8JDB9_SPIIN</name>
<dbReference type="InterPro" id="IPR044950">
    <property type="entry name" value="TED6/7"/>
</dbReference>
<organism evidence="2">
    <name type="scientific">Spirodela intermedia</name>
    <name type="common">Intermediate duckweed</name>
    <dbReference type="NCBI Taxonomy" id="51605"/>
    <lineage>
        <taxon>Eukaryota</taxon>
        <taxon>Viridiplantae</taxon>
        <taxon>Streptophyta</taxon>
        <taxon>Embryophyta</taxon>
        <taxon>Tracheophyta</taxon>
        <taxon>Spermatophyta</taxon>
        <taxon>Magnoliopsida</taxon>
        <taxon>Liliopsida</taxon>
        <taxon>Araceae</taxon>
        <taxon>Lemnoideae</taxon>
        <taxon>Spirodela</taxon>
    </lineage>
</organism>